<protein>
    <recommendedName>
        <fullName evidence="9 10">Heptaprenylglyceryl phosphate synthase</fullName>
        <shortName evidence="10">HepGP synthase</shortName>
        <ecNumber evidence="9 10">2.5.1.n9</ecNumber>
    </recommendedName>
    <alternativeName>
        <fullName evidence="10">Glycerol-1-phosphate heptaprenyltransferase</fullName>
    </alternativeName>
</protein>
<keyword evidence="5 10" id="KW-0443">Lipid metabolism</keyword>
<keyword evidence="12" id="KW-1185">Reference proteome</keyword>
<evidence type="ECO:0000256" key="4">
    <source>
        <dbReference type="ARBA" id="ARBA00022842"/>
    </source>
</evidence>
<comment type="pathway">
    <text evidence="10">Membrane lipid metabolism; glycerophospholipid metabolism.</text>
</comment>
<gene>
    <name evidence="10" type="primary">pcrB</name>
    <name evidence="11" type="ORF">AN957_03485</name>
</gene>
<keyword evidence="6 10" id="KW-0594">Phospholipid biosynthesis</keyword>
<keyword evidence="2 10" id="KW-0808">Transferase</keyword>
<feature type="binding site" evidence="10">
    <location>
        <begin position="209"/>
        <end position="210"/>
    </location>
    <ligand>
        <name>sn-glycerol 1-phosphate</name>
        <dbReference type="ChEBI" id="CHEBI:57685"/>
    </ligand>
</feature>
<reference evidence="11 12" key="1">
    <citation type="submission" date="2015-09" db="EMBL/GenBank/DDBJ databases">
        <title>Genome sequencing project for genomic taxonomy and phylogenomics of Bacillus-like bacteria.</title>
        <authorList>
            <person name="Liu B."/>
            <person name="Wang J."/>
            <person name="Zhu Y."/>
            <person name="Liu G."/>
            <person name="Chen Q."/>
            <person name="Chen Z."/>
            <person name="Lan J."/>
            <person name="Che J."/>
            <person name="Ge C."/>
            <person name="Shi H."/>
            <person name="Pan Z."/>
            <person name="Liu X."/>
        </authorList>
    </citation>
    <scope>NUCLEOTIDE SEQUENCE [LARGE SCALE GENOMIC DNA]</scope>
    <source>
        <strain evidence="11 12">FJAT-18043</strain>
    </source>
</reference>
<comment type="caution">
    <text evidence="10">Lacks conserved residue(s) required for the propagation of feature annotation.</text>
</comment>
<sequence length="235" mass="25982">MYNVREWRHVFKLDPNKSISDEHLEMICESGTDAIIVGGTDGVTLEKVLDLMSRVRRYTVPCALEVSAIDSITPGFDFYFIPTVLNSTDTKWITGLHHEAVKEFGEVMNWEEILVQGYCILNEECKAAQLTNAKTALSIDEVKAYAMMAEKMFQLPIFYLEYSGTYGDPATVSEVKKILEKTTLFYGGGIETAEQAKEMAAASDVIVVGNIIYTDVSAALKTVPAVKSTPLGQIS</sequence>
<feature type="binding site" evidence="10">
    <location>
        <position position="189"/>
    </location>
    <ligand>
        <name>sn-glycerol 1-phosphate</name>
        <dbReference type="ChEBI" id="CHEBI:57685"/>
    </ligand>
</feature>
<proteinExistence type="inferred from homology"/>
<dbReference type="CDD" id="cd02812">
    <property type="entry name" value="PcrB_like"/>
    <property type="match status" value="1"/>
</dbReference>
<dbReference type="InterPro" id="IPR038597">
    <property type="entry name" value="GGGP/HepGP_synthase_sf"/>
</dbReference>
<dbReference type="PANTHER" id="PTHR40029:SF2">
    <property type="entry name" value="HEPTAPRENYLGLYCERYL PHOSPHATE SYNTHASE"/>
    <property type="match status" value="1"/>
</dbReference>
<evidence type="ECO:0000256" key="9">
    <source>
        <dbReference type="ARBA" id="ARBA00066888"/>
    </source>
</evidence>
<dbReference type="RefSeq" id="WP_053479282.1">
    <property type="nucleotide sequence ID" value="NZ_CP041305.1"/>
</dbReference>
<dbReference type="UniPathway" id="UPA00940"/>
<accession>A0A0Q3SEV0</accession>
<keyword evidence="3 10" id="KW-0479">Metal-binding</keyword>
<evidence type="ECO:0000256" key="2">
    <source>
        <dbReference type="ARBA" id="ARBA00022679"/>
    </source>
</evidence>
<evidence type="ECO:0000256" key="1">
    <source>
        <dbReference type="ARBA" id="ARBA00022516"/>
    </source>
</evidence>
<dbReference type="Gene3D" id="3.20.20.390">
    <property type="entry name" value="FMN-linked oxidoreductases"/>
    <property type="match status" value="1"/>
</dbReference>
<dbReference type="GO" id="GO:0120536">
    <property type="term" value="F:heptaprenylglyceryl phosphate synthase activity"/>
    <property type="evidence" value="ECO:0007669"/>
    <property type="project" value="UniProtKB-ARBA"/>
</dbReference>
<comment type="caution">
    <text evidence="11">The sequence shown here is derived from an EMBL/GenBank/DDBJ whole genome shotgun (WGS) entry which is preliminary data.</text>
</comment>
<dbReference type="Pfam" id="PF01884">
    <property type="entry name" value="PcrB"/>
    <property type="match status" value="1"/>
</dbReference>
<dbReference type="PANTHER" id="PTHR40029">
    <property type="match status" value="1"/>
</dbReference>
<name>A0A0Q3SEV0_9BACI</name>
<dbReference type="SUPFAM" id="SSF51395">
    <property type="entry name" value="FMN-linked oxidoreductases"/>
    <property type="match status" value="1"/>
</dbReference>
<dbReference type="NCBIfam" id="TIGR01768">
    <property type="entry name" value="GGGP-family"/>
    <property type="match status" value="1"/>
</dbReference>
<dbReference type="AlphaFoldDB" id="A0A0Q3SEV0"/>
<comment type="similarity">
    <text evidence="10">Belongs to the GGGP/HepGP synthase family. Group I subfamily.</text>
</comment>
<evidence type="ECO:0000313" key="11">
    <source>
        <dbReference type="EMBL" id="KQL17764.1"/>
    </source>
</evidence>
<keyword evidence="1 10" id="KW-0444">Lipid biosynthesis</keyword>
<comment type="catalytic activity">
    <reaction evidence="8 10">
        <text>sn-glycerol 1-phosphate + all-trans-heptaprenyl diphosphate = 3-heptaprenyl-sn-glycero-1-phosphate + diphosphate</text>
        <dbReference type="Rhea" id="RHEA:33495"/>
        <dbReference type="ChEBI" id="CHEBI:33019"/>
        <dbReference type="ChEBI" id="CHEBI:57685"/>
        <dbReference type="ChEBI" id="CHEBI:58206"/>
        <dbReference type="ChEBI" id="CHEBI:64781"/>
        <dbReference type="EC" id="2.5.1.n9"/>
    </reaction>
</comment>
<feature type="binding site" evidence="10">
    <location>
        <position position="12"/>
    </location>
    <ligand>
        <name>sn-glycerol 1-phosphate</name>
        <dbReference type="ChEBI" id="CHEBI:57685"/>
    </ligand>
</feature>
<organism evidence="11 12">
    <name type="scientific">Cytobacillus solani</name>
    <dbReference type="NCBI Taxonomy" id="1637975"/>
    <lineage>
        <taxon>Bacteria</taxon>
        <taxon>Bacillati</taxon>
        <taxon>Bacillota</taxon>
        <taxon>Bacilli</taxon>
        <taxon>Bacillales</taxon>
        <taxon>Bacillaceae</taxon>
        <taxon>Cytobacillus</taxon>
    </lineage>
</organism>
<dbReference type="FunFam" id="3.20.20.390:FF:000001">
    <property type="entry name" value="Heptaprenylglyceryl phosphate synthase"/>
    <property type="match status" value="1"/>
</dbReference>
<dbReference type="NCBIfam" id="NF003197">
    <property type="entry name" value="PRK04169.1-1"/>
    <property type="match status" value="1"/>
</dbReference>
<dbReference type="EMBL" id="LJIX01000006">
    <property type="protein sequence ID" value="KQL17764.1"/>
    <property type="molecule type" value="Genomic_DNA"/>
</dbReference>
<dbReference type="GO" id="GO:0046474">
    <property type="term" value="P:glycerophospholipid biosynthetic process"/>
    <property type="evidence" value="ECO:0007669"/>
    <property type="project" value="UniProtKB-UniRule"/>
</dbReference>
<keyword evidence="4 10" id="KW-0460">Magnesium</keyword>
<dbReference type="HAMAP" id="MF_00112">
    <property type="entry name" value="GGGP_HepGP_synthase"/>
    <property type="match status" value="1"/>
</dbReference>
<evidence type="ECO:0000313" key="12">
    <source>
        <dbReference type="Proteomes" id="UP000050996"/>
    </source>
</evidence>
<evidence type="ECO:0000256" key="6">
    <source>
        <dbReference type="ARBA" id="ARBA00023209"/>
    </source>
</evidence>
<feature type="binding site" evidence="10">
    <location>
        <position position="40"/>
    </location>
    <ligand>
        <name>Mg(2+)</name>
        <dbReference type="ChEBI" id="CHEBI:18420"/>
    </ligand>
</feature>
<evidence type="ECO:0000256" key="7">
    <source>
        <dbReference type="ARBA" id="ARBA00023264"/>
    </source>
</evidence>
<evidence type="ECO:0000256" key="10">
    <source>
        <dbReference type="HAMAP-Rule" id="MF_00112"/>
    </source>
</evidence>
<dbReference type="InterPro" id="IPR039074">
    <property type="entry name" value="GGGP/HepGP_synthase_I"/>
</dbReference>
<feature type="binding site" evidence="10">
    <location>
        <position position="14"/>
    </location>
    <ligand>
        <name>Mg(2+)</name>
        <dbReference type="ChEBI" id="CHEBI:18420"/>
    </ligand>
</feature>
<dbReference type="Proteomes" id="UP000050996">
    <property type="component" value="Unassembled WGS sequence"/>
</dbReference>
<dbReference type="PATRIC" id="fig|1637975.4.peg.362"/>
<comment type="cofactor">
    <cofactor evidence="10">
        <name>Mg(2+)</name>
        <dbReference type="ChEBI" id="CHEBI:18420"/>
    </cofactor>
</comment>
<dbReference type="NCBIfam" id="NF003199">
    <property type="entry name" value="PRK04169.1-3"/>
    <property type="match status" value="1"/>
</dbReference>
<evidence type="ECO:0000256" key="5">
    <source>
        <dbReference type="ARBA" id="ARBA00023098"/>
    </source>
</evidence>
<evidence type="ECO:0000256" key="8">
    <source>
        <dbReference type="ARBA" id="ARBA00048318"/>
    </source>
</evidence>
<keyword evidence="7 10" id="KW-1208">Phospholipid metabolism</keyword>
<feature type="binding site" evidence="10">
    <location>
        <begin position="159"/>
        <end position="164"/>
    </location>
    <ligand>
        <name>sn-glycerol 1-phosphate</name>
        <dbReference type="ChEBI" id="CHEBI:57685"/>
    </ligand>
</feature>
<dbReference type="InterPro" id="IPR008205">
    <property type="entry name" value="GGGP_HepGP_synthase"/>
</dbReference>
<evidence type="ECO:0000256" key="3">
    <source>
        <dbReference type="ARBA" id="ARBA00022723"/>
    </source>
</evidence>
<dbReference type="STRING" id="1637975.AN957_03485"/>
<dbReference type="EC" id="2.5.1.n9" evidence="9 10"/>
<dbReference type="GO" id="GO:0000287">
    <property type="term" value="F:magnesium ion binding"/>
    <property type="evidence" value="ECO:0007669"/>
    <property type="project" value="UniProtKB-UniRule"/>
</dbReference>
<comment type="subunit">
    <text evidence="10">Homodimer.</text>
</comment>
<comment type="function">
    <text evidence="10">Prenyltransferase that catalyzes in vivo the transfer of the heptaprenyl moiety of heptaprenyl pyrophosphate (HepPP; 35 carbon atoms) to the C3 hydroxyl of sn-glycerol-1-phosphate (G1P), producing heptaprenylglyceryl phosphate (HepGP). This reaction is an ether-bond-formation step in the biosynthesis of archaea-type G1P-based membrane lipids found in Bacillales.</text>
</comment>